<keyword evidence="2" id="KW-0326">Glycosidase</keyword>
<dbReference type="Proteomes" id="UP001500957">
    <property type="component" value="Unassembled WGS sequence"/>
</dbReference>
<keyword evidence="7" id="KW-0378">Hydrolase</keyword>
<dbReference type="InterPro" id="IPR005195">
    <property type="entry name" value="Glyco_hydro_65_M"/>
</dbReference>
<proteinExistence type="inferred from homology"/>
<dbReference type="InterPro" id="IPR017045">
    <property type="entry name" value="Malt_Pase/Glycosyl_Hdrlase"/>
</dbReference>
<name>A0ABN1GGB7_9ACTN</name>
<evidence type="ECO:0000259" key="5">
    <source>
        <dbReference type="Pfam" id="PF03633"/>
    </source>
</evidence>
<feature type="compositionally biased region" description="Low complexity" evidence="3">
    <location>
        <begin position="784"/>
        <end position="796"/>
    </location>
</feature>
<comment type="similarity">
    <text evidence="1">Belongs to the glycosyl hydrolase 65 family.</text>
</comment>
<evidence type="ECO:0000256" key="3">
    <source>
        <dbReference type="SAM" id="MobiDB-lite"/>
    </source>
</evidence>
<dbReference type="SUPFAM" id="SSF74650">
    <property type="entry name" value="Galactose mutarotase-like"/>
    <property type="match status" value="1"/>
</dbReference>
<evidence type="ECO:0000313" key="8">
    <source>
        <dbReference type="Proteomes" id="UP001500957"/>
    </source>
</evidence>
<organism evidence="7 8">
    <name type="scientific">Sporichthya brevicatena</name>
    <dbReference type="NCBI Taxonomy" id="171442"/>
    <lineage>
        <taxon>Bacteria</taxon>
        <taxon>Bacillati</taxon>
        <taxon>Actinomycetota</taxon>
        <taxon>Actinomycetes</taxon>
        <taxon>Sporichthyales</taxon>
        <taxon>Sporichthyaceae</taxon>
        <taxon>Sporichthya</taxon>
    </lineage>
</organism>
<dbReference type="Gene3D" id="1.50.10.10">
    <property type="match status" value="1"/>
</dbReference>
<feature type="domain" description="Glycoside hydrolase family 65 C-terminal" evidence="5">
    <location>
        <begin position="689"/>
        <end position="751"/>
    </location>
</feature>
<dbReference type="RefSeq" id="WP_344602508.1">
    <property type="nucleotide sequence ID" value="NZ_BAAAHE010000008.1"/>
</dbReference>
<evidence type="ECO:0000256" key="2">
    <source>
        <dbReference type="ARBA" id="ARBA00023295"/>
    </source>
</evidence>
<dbReference type="GO" id="GO:0016787">
    <property type="term" value="F:hydrolase activity"/>
    <property type="evidence" value="ECO:0007669"/>
    <property type="project" value="UniProtKB-KW"/>
</dbReference>
<dbReference type="Gene3D" id="2.60.420.10">
    <property type="entry name" value="Maltose phosphorylase, domain 3"/>
    <property type="match status" value="1"/>
</dbReference>
<dbReference type="InterPro" id="IPR005194">
    <property type="entry name" value="Glyco_hydro_65_C"/>
</dbReference>
<sequence length="807" mass="88119">MIRAEDYPVDPWRLRETRLDLDQLGASESLFALSNGHIGLRGNLDEGEPHGLPGTYLNSVHEVRPLPYAEAGYGYPEAGQTVVNVPNGKLIRVLVDDEPFDIRYGDLHSHTRTLDLRTGILTREAEWRSPSGAAIRLRTERLVSLHQRAIAAFRMTVEPIDAAVQLVLQSELVVNEQMPPASDDPRVAADLEAPFVAEDVLRSGSAVTLVHSTKRSGLRVGSGIDHEVSGPPKLHTEVEAFDDLARFTVSAPLEPGESVCLTKYLAYGWSSRRTVPAVRDQVAAALAAARQHGWDGICAQQRAILDEFWAGADVEVDGDDELQQAVRFGLFQVLQASARAEHRPIPAKGLTGTGYDGHTFWDTEVFVLPLLSYTAPHAAADALRWRLDILPIAQERAQVLGLHGAAFPWRTITGAECSGYWPAGTAAFHINADIAMAADRHAWVSGDEKFECEIALPLLVETARLWISLGHHDTDGAFRIDGVTGPDEYSAVADNNVFTNLMARQNLRAAVRVCEQWPEQAERLSVADAELAAWRAAADSMTVPFDDRLGVHPQAEGFTRHAVLDFESLPPEAYPLMMSVPYVQLYRKQVVKQADLVLAMHLCGDEFTPEQKRRNFEYYEQVTVRDSSLSAATQAVLAAEVGHLDLALDYTAETALVDLRDLASNTSHGLHLAALAGTWSALVAGFGGLRDVNRCLCFAPQLPRGLTGLRFALLFRGSRLRVEIDEHEATYTLESGDSALELAHHGEAFTLEPKSSVTKQLPVRRQLPAPTQPKGRAPARRRGSATSSGSPTAEPTTPGPITENGAV</sequence>
<protein>
    <submittedName>
        <fullName evidence="7">Glycosyl hydrolase family 65 protein</fullName>
    </submittedName>
</protein>
<dbReference type="SUPFAM" id="SSF48208">
    <property type="entry name" value="Six-hairpin glycosidases"/>
    <property type="match status" value="1"/>
</dbReference>
<dbReference type="PIRSF" id="PIRSF036289">
    <property type="entry name" value="Glycosyl_hydrolase_malt_phosph"/>
    <property type="match status" value="1"/>
</dbReference>
<dbReference type="Pfam" id="PF03632">
    <property type="entry name" value="Glyco_hydro_65m"/>
    <property type="match status" value="1"/>
</dbReference>
<reference evidence="7 8" key="1">
    <citation type="journal article" date="2019" name="Int. J. Syst. Evol. Microbiol.">
        <title>The Global Catalogue of Microorganisms (GCM) 10K type strain sequencing project: providing services to taxonomists for standard genome sequencing and annotation.</title>
        <authorList>
            <consortium name="The Broad Institute Genomics Platform"/>
            <consortium name="The Broad Institute Genome Sequencing Center for Infectious Disease"/>
            <person name="Wu L."/>
            <person name="Ma J."/>
        </authorList>
    </citation>
    <scope>NUCLEOTIDE SEQUENCE [LARGE SCALE GENOMIC DNA]</scope>
    <source>
        <strain evidence="7 8">JCM 10671</strain>
    </source>
</reference>
<dbReference type="PANTHER" id="PTHR11051">
    <property type="entry name" value="GLYCOSYL HYDROLASE-RELATED"/>
    <property type="match status" value="1"/>
</dbReference>
<dbReference type="Gene3D" id="2.70.98.40">
    <property type="entry name" value="Glycoside hydrolase, family 65, N-terminal domain"/>
    <property type="match status" value="1"/>
</dbReference>
<comment type="caution">
    <text evidence="7">The sequence shown here is derived from an EMBL/GenBank/DDBJ whole genome shotgun (WGS) entry which is preliminary data.</text>
</comment>
<dbReference type="EMBL" id="BAAAHE010000008">
    <property type="protein sequence ID" value="GAA0610973.1"/>
    <property type="molecule type" value="Genomic_DNA"/>
</dbReference>
<feature type="domain" description="Glycoside hydrolase family 65 N-terminal" evidence="6">
    <location>
        <begin position="15"/>
        <end position="270"/>
    </location>
</feature>
<dbReference type="Pfam" id="PF03636">
    <property type="entry name" value="Glyco_hydro_65N"/>
    <property type="match status" value="1"/>
</dbReference>
<dbReference type="InterPro" id="IPR011013">
    <property type="entry name" value="Gal_mutarotase_sf_dom"/>
</dbReference>
<accession>A0ABN1GGB7</accession>
<gene>
    <name evidence="7" type="ORF">GCM10009547_11260</name>
</gene>
<dbReference type="InterPro" id="IPR008928">
    <property type="entry name" value="6-hairpin_glycosidase_sf"/>
</dbReference>
<dbReference type="InterPro" id="IPR005196">
    <property type="entry name" value="Glyco_hydro_65_N"/>
</dbReference>
<dbReference type="Pfam" id="PF03633">
    <property type="entry name" value="Glyco_hydro_65C"/>
    <property type="match status" value="1"/>
</dbReference>
<feature type="region of interest" description="Disordered" evidence="3">
    <location>
        <begin position="753"/>
        <end position="807"/>
    </location>
</feature>
<keyword evidence="8" id="KW-1185">Reference proteome</keyword>
<dbReference type="InterPro" id="IPR037018">
    <property type="entry name" value="GH65_N"/>
</dbReference>
<feature type="domain" description="Glycoside hydrolase family 65 central catalytic" evidence="4">
    <location>
        <begin position="327"/>
        <end position="679"/>
    </location>
</feature>
<dbReference type="PANTHER" id="PTHR11051:SF13">
    <property type="entry name" value="GLYCOSYL TRANSFERASE"/>
    <property type="match status" value="1"/>
</dbReference>
<evidence type="ECO:0000313" key="7">
    <source>
        <dbReference type="EMBL" id="GAA0610973.1"/>
    </source>
</evidence>
<dbReference type="InterPro" id="IPR012341">
    <property type="entry name" value="6hp_glycosidase-like_sf"/>
</dbReference>
<evidence type="ECO:0000259" key="4">
    <source>
        <dbReference type="Pfam" id="PF03632"/>
    </source>
</evidence>
<evidence type="ECO:0000256" key="1">
    <source>
        <dbReference type="ARBA" id="ARBA00006768"/>
    </source>
</evidence>
<evidence type="ECO:0000259" key="6">
    <source>
        <dbReference type="Pfam" id="PF03636"/>
    </source>
</evidence>